<keyword evidence="8" id="KW-0282">Flagellum</keyword>
<organism evidence="8 9">
    <name type="scientific">Stakelama sediminis</name>
    <dbReference type="NCBI Taxonomy" id="463200"/>
    <lineage>
        <taxon>Bacteria</taxon>
        <taxon>Pseudomonadati</taxon>
        <taxon>Pseudomonadota</taxon>
        <taxon>Alphaproteobacteria</taxon>
        <taxon>Sphingomonadales</taxon>
        <taxon>Sphingomonadaceae</taxon>
        <taxon>Stakelama</taxon>
    </lineage>
</organism>
<dbReference type="InterPro" id="IPR025963">
    <property type="entry name" value="FLgD_Tudor"/>
</dbReference>
<dbReference type="Gene3D" id="2.60.40.4070">
    <property type="match status" value="1"/>
</dbReference>
<proteinExistence type="inferred from homology"/>
<evidence type="ECO:0000256" key="2">
    <source>
        <dbReference type="ARBA" id="ARBA00016013"/>
    </source>
</evidence>
<dbReference type="Pfam" id="PF13861">
    <property type="entry name" value="FLgD_tudor"/>
    <property type="match status" value="1"/>
</dbReference>
<keyword evidence="8" id="KW-0966">Cell projection</keyword>
<comment type="similarity">
    <text evidence="1 5">Belongs to the FlgD family.</text>
</comment>
<evidence type="ECO:0000256" key="3">
    <source>
        <dbReference type="ARBA" id="ARBA00022795"/>
    </source>
</evidence>
<evidence type="ECO:0000313" key="9">
    <source>
        <dbReference type="Proteomes" id="UP000554342"/>
    </source>
</evidence>
<comment type="function">
    <text evidence="4 5">Required for flagellar hook formation. May act as a scaffolding protein.</text>
</comment>
<protein>
    <recommendedName>
        <fullName evidence="2 5">Basal-body rod modification protein FlgD</fullName>
    </recommendedName>
</protein>
<dbReference type="GO" id="GO:0044781">
    <property type="term" value="P:bacterial-type flagellum organization"/>
    <property type="evidence" value="ECO:0007669"/>
    <property type="project" value="UniProtKB-UniRule"/>
</dbReference>
<dbReference type="Gene3D" id="2.30.30.910">
    <property type="match status" value="1"/>
</dbReference>
<gene>
    <name evidence="8" type="ORF">FHR23_000921</name>
</gene>
<dbReference type="Pfam" id="PF03963">
    <property type="entry name" value="FlgD"/>
    <property type="match status" value="1"/>
</dbReference>
<keyword evidence="8" id="KW-0969">Cilium</keyword>
<dbReference type="EMBL" id="JACIJI010000001">
    <property type="protein sequence ID" value="MBB5718014.1"/>
    <property type="molecule type" value="Genomic_DNA"/>
</dbReference>
<dbReference type="AlphaFoldDB" id="A0A840YWU9"/>
<name>A0A840YWU9_9SPHN</name>
<evidence type="ECO:0000256" key="1">
    <source>
        <dbReference type="ARBA" id="ARBA00010577"/>
    </source>
</evidence>
<evidence type="ECO:0000313" key="8">
    <source>
        <dbReference type="EMBL" id="MBB5718014.1"/>
    </source>
</evidence>
<dbReference type="RefSeq" id="WP_184001706.1">
    <property type="nucleotide sequence ID" value="NZ_BAABIF010000004.1"/>
</dbReference>
<reference evidence="8 9" key="1">
    <citation type="submission" date="2020-08" db="EMBL/GenBank/DDBJ databases">
        <title>Genomic Encyclopedia of Type Strains, Phase IV (KMG-IV): sequencing the most valuable type-strain genomes for metagenomic binning, comparative biology and taxonomic classification.</title>
        <authorList>
            <person name="Goeker M."/>
        </authorList>
    </citation>
    <scope>NUCLEOTIDE SEQUENCE [LARGE SCALE GENOMIC DNA]</scope>
    <source>
        <strain evidence="8 9">DSM 27203</strain>
    </source>
</reference>
<dbReference type="InterPro" id="IPR025965">
    <property type="entry name" value="FlgD/Vpr_Ig-like"/>
</dbReference>
<dbReference type="Pfam" id="PF13860">
    <property type="entry name" value="FlgD_ig"/>
    <property type="match status" value="1"/>
</dbReference>
<evidence type="ECO:0000256" key="4">
    <source>
        <dbReference type="ARBA" id="ARBA00024746"/>
    </source>
</evidence>
<evidence type="ECO:0000259" key="7">
    <source>
        <dbReference type="Pfam" id="PF13861"/>
    </source>
</evidence>
<keyword evidence="3 5" id="KW-1005">Bacterial flagellum biogenesis</keyword>
<evidence type="ECO:0000259" key="6">
    <source>
        <dbReference type="Pfam" id="PF13860"/>
    </source>
</evidence>
<dbReference type="Proteomes" id="UP000554342">
    <property type="component" value="Unassembled WGS sequence"/>
</dbReference>
<dbReference type="InterPro" id="IPR005648">
    <property type="entry name" value="FlgD"/>
</dbReference>
<evidence type="ECO:0000256" key="5">
    <source>
        <dbReference type="RuleBase" id="RU362076"/>
    </source>
</evidence>
<feature type="domain" description="FlgD/Vpr Ig-like" evidence="6">
    <location>
        <begin position="115"/>
        <end position="185"/>
    </location>
</feature>
<comment type="caution">
    <text evidence="8">The sequence shown here is derived from an EMBL/GenBank/DDBJ whole genome shotgun (WGS) entry which is preliminary data.</text>
</comment>
<accession>A0A840YWU9</accession>
<feature type="domain" description="FlgD Tudor-like" evidence="7">
    <location>
        <begin position="94"/>
        <end position="226"/>
    </location>
</feature>
<sequence>MTTTSSFDSTLTSLGITNSSTAQSTSNTTGKTTLDQADFLKLMTAQLQNQDPFNPVDNTQMVSQMAQFSTLSGQTEMNSTLKAIAAKLGATSTSDAMSWVGKNVLTEGSVAYPNTDGTLQAAVDLSSDATDVKVTIQNANGATLRTVSLGPQSAGTVNFVWDGSTDSGDAAGSGPFTITASAENGTDKVDAQPLVWAPVTSVQMTTDGDPVLTLPGIGQVPSSAVRSVG</sequence>
<keyword evidence="9" id="KW-1185">Reference proteome</keyword>